<keyword evidence="6" id="KW-1185">Reference proteome</keyword>
<dbReference type="AlphaFoldDB" id="A0AAD3DNK3"/>
<evidence type="ECO:0000313" key="5">
    <source>
        <dbReference type="EMBL" id="GFR45145.1"/>
    </source>
</evidence>
<dbReference type="Pfam" id="PF01494">
    <property type="entry name" value="FAD_binding_3"/>
    <property type="match status" value="1"/>
</dbReference>
<dbReference type="GO" id="GO:0070189">
    <property type="term" value="P:kynurenine metabolic process"/>
    <property type="evidence" value="ECO:0007669"/>
    <property type="project" value="TreeGrafter"/>
</dbReference>
<dbReference type="GO" id="GO:0004502">
    <property type="term" value="F:kynurenine 3-monooxygenase activity"/>
    <property type="evidence" value="ECO:0007669"/>
    <property type="project" value="TreeGrafter"/>
</dbReference>
<reference evidence="5 6" key="1">
    <citation type="journal article" date="2021" name="Sci. Rep.">
        <title>Genome sequencing of the multicellular alga Astrephomene provides insights into convergent evolution of germ-soma differentiation.</title>
        <authorList>
            <person name="Yamashita S."/>
            <person name="Yamamoto K."/>
            <person name="Matsuzaki R."/>
            <person name="Suzuki S."/>
            <person name="Yamaguchi H."/>
            <person name="Hirooka S."/>
            <person name="Minakuchi Y."/>
            <person name="Miyagishima S."/>
            <person name="Kawachi M."/>
            <person name="Toyoda A."/>
            <person name="Nozaki H."/>
        </authorList>
    </citation>
    <scope>NUCLEOTIDE SEQUENCE [LARGE SCALE GENOMIC DNA]</scope>
    <source>
        <strain evidence="5 6">NIES-4017</strain>
    </source>
</reference>
<feature type="transmembrane region" description="Helical" evidence="3">
    <location>
        <begin position="585"/>
        <end position="605"/>
    </location>
</feature>
<dbReference type="SUPFAM" id="SSF51905">
    <property type="entry name" value="FAD/NAD(P)-binding domain"/>
    <property type="match status" value="1"/>
</dbReference>
<keyword evidence="1" id="KW-0503">Monooxygenase</keyword>
<accession>A0AAD3DNK3</accession>
<dbReference type="Gene3D" id="3.50.50.60">
    <property type="entry name" value="FAD/NAD(P)-binding domain"/>
    <property type="match status" value="1"/>
</dbReference>
<keyword evidence="3" id="KW-0472">Membrane</keyword>
<dbReference type="PANTHER" id="PTHR46028">
    <property type="entry name" value="KYNURENINE 3-MONOOXYGENASE"/>
    <property type="match status" value="1"/>
</dbReference>
<dbReference type="Proteomes" id="UP001054857">
    <property type="component" value="Unassembled WGS sequence"/>
</dbReference>
<feature type="compositionally biased region" description="Low complexity" evidence="2">
    <location>
        <begin position="253"/>
        <end position="267"/>
    </location>
</feature>
<proteinExistence type="predicted"/>
<dbReference type="InterPro" id="IPR002938">
    <property type="entry name" value="FAD-bd"/>
</dbReference>
<evidence type="ECO:0000256" key="3">
    <source>
        <dbReference type="SAM" id="Phobius"/>
    </source>
</evidence>
<dbReference type="InterPro" id="IPR036188">
    <property type="entry name" value="FAD/NAD-bd_sf"/>
</dbReference>
<evidence type="ECO:0000256" key="2">
    <source>
        <dbReference type="SAM" id="MobiDB-lite"/>
    </source>
</evidence>
<dbReference type="PRINTS" id="PR00420">
    <property type="entry name" value="RNGMNOXGNASE"/>
</dbReference>
<evidence type="ECO:0000313" key="6">
    <source>
        <dbReference type="Proteomes" id="UP001054857"/>
    </source>
</evidence>
<feature type="region of interest" description="Disordered" evidence="2">
    <location>
        <begin position="253"/>
        <end position="274"/>
    </location>
</feature>
<evidence type="ECO:0000259" key="4">
    <source>
        <dbReference type="Pfam" id="PF01494"/>
    </source>
</evidence>
<feature type="domain" description="FAD-binding" evidence="4">
    <location>
        <begin position="103"/>
        <end position="311"/>
    </location>
</feature>
<organism evidence="5 6">
    <name type="scientific">Astrephomene gubernaculifera</name>
    <dbReference type="NCBI Taxonomy" id="47775"/>
    <lineage>
        <taxon>Eukaryota</taxon>
        <taxon>Viridiplantae</taxon>
        <taxon>Chlorophyta</taxon>
        <taxon>core chlorophytes</taxon>
        <taxon>Chlorophyceae</taxon>
        <taxon>CS clade</taxon>
        <taxon>Chlamydomonadales</taxon>
        <taxon>Astrephomenaceae</taxon>
        <taxon>Astrephomene</taxon>
    </lineage>
</organism>
<sequence length="610" mass="65117">MCLSTLKETQCRRPDSRTERNVLRTGLKCCAHRARLLCQGHGAEGAALPARISFGRALGLVAKHPHNMPRGRVVAGTFADPVMDAPEVDDEVEGTRWNPANLTALVVGAGPTGALAAHYLAMRGYGVVVVDKGPRPAPWDAASVPLVLSSRGAIAFEELGLDQQRRVGPSAPSPLRGVWDAAAGRLRQQVDDSSAFRHAFVTDRSGLASDLIDAAEQRYPDRVRFHFNTELVRAELKNRIAVLRTTHEAGAAAAAAPASPASQQGEAGPAGQALDSAQEQEVYYDLMVGADGVESTVRGILKAKVKDFSVIRPVEEEMGCLPVSRLPPPAQEPLPGFSTSHKPQEYLYEWSAPGRPMVRIFKDHEGVIGGTVTGLSTTTSTEAVRDELLAAYGNFPPEWAAEIGRQVCSPACPAARRACILQCNQFWGPRAVLLGDAAHAVTGASRPVGLPAGAAGGGVGVGQGPSAAIESVRTLALVLRGAQDDLDKVPEVFSRVRGDAVMAMQMLEFMELTRGGSAARALKFQSLWFAWSALLTRFFRFLSEATGRLLAALLPSQFISAEKVVSRLDDRRIGYSEVIKMMQGYATPVVALVLGGAFVGLLMAYNRMLG</sequence>
<dbReference type="EMBL" id="BMAR01000009">
    <property type="protein sequence ID" value="GFR45145.1"/>
    <property type="molecule type" value="Genomic_DNA"/>
</dbReference>
<dbReference type="PANTHER" id="PTHR46028:SF7">
    <property type="entry name" value="KYNURENINE 3-MONOOXYGENASE-RELATED"/>
    <property type="match status" value="1"/>
</dbReference>
<comment type="caution">
    <text evidence="5">The sequence shown here is derived from an EMBL/GenBank/DDBJ whole genome shotgun (WGS) entry which is preliminary data.</text>
</comment>
<keyword evidence="3" id="KW-0812">Transmembrane</keyword>
<keyword evidence="1" id="KW-0560">Oxidoreductase</keyword>
<dbReference type="GO" id="GO:0071949">
    <property type="term" value="F:FAD binding"/>
    <property type="evidence" value="ECO:0007669"/>
    <property type="project" value="InterPro"/>
</dbReference>
<evidence type="ECO:0000256" key="1">
    <source>
        <dbReference type="ARBA" id="ARBA00023033"/>
    </source>
</evidence>
<protein>
    <recommendedName>
        <fullName evidence="4">FAD-binding domain-containing protein</fullName>
    </recommendedName>
</protein>
<keyword evidence="3" id="KW-1133">Transmembrane helix</keyword>
<name>A0AAD3DNK3_9CHLO</name>
<gene>
    <name evidence="5" type="ORF">Agub_g6526</name>
</gene>